<accession>A0A0B2VKT2</accession>
<gene>
    <name evidence="1" type="ORF">Tcan_07544</name>
</gene>
<evidence type="ECO:0000313" key="1">
    <source>
        <dbReference type="EMBL" id="KHN81994.1"/>
    </source>
</evidence>
<keyword evidence="2" id="KW-1185">Reference proteome</keyword>
<dbReference type="AlphaFoldDB" id="A0A0B2VKT2"/>
<name>A0A0B2VKT2_TOXCA</name>
<comment type="caution">
    <text evidence="1">The sequence shown here is derived from an EMBL/GenBank/DDBJ whole genome shotgun (WGS) entry which is preliminary data.</text>
</comment>
<proteinExistence type="predicted"/>
<reference evidence="1 2" key="1">
    <citation type="submission" date="2014-11" db="EMBL/GenBank/DDBJ databases">
        <title>Genetic blueprint of the zoonotic pathogen Toxocara canis.</title>
        <authorList>
            <person name="Zhu X.-Q."/>
            <person name="Korhonen P.K."/>
            <person name="Cai H."/>
            <person name="Young N.D."/>
            <person name="Nejsum P."/>
            <person name="von Samson-Himmelstjerna G."/>
            <person name="Boag P.R."/>
            <person name="Tan P."/>
            <person name="Li Q."/>
            <person name="Min J."/>
            <person name="Yang Y."/>
            <person name="Wang X."/>
            <person name="Fang X."/>
            <person name="Hall R.S."/>
            <person name="Hofmann A."/>
            <person name="Sternberg P.W."/>
            <person name="Jex A.R."/>
            <person name="Gasser R.B."/>
        </authorList>
    </citation>
    <scope>NUCLEOTIDE SEQUENCE [LARGE SCALE GENOMIC DNA]</scope>
    <source>
        <strain evidence="1">PN_DK_2014</strain>
    </source>
</reference>
<evidence type="ECO:0000313" key="2">
    <source>
        <dbReference type="Proteomes" id="UP000031036"/>
    </source>
</evidence>
<protein>
    <submittedName>
        <fullName evidence="1">Uncharacterized protein</fullName>
    </submittedName>
</protein>
<sequence length="124" mass="13545">MFTLHPIPNSGSVTCALYLPLPPAGEVVRPAERIKPRNFGSKIFPQLKISARRGGSEAGRKEGQEFDDGPGLNVKWDELIATPKAFWISETKALRKIFDTILGADIPKGIADEFLEIGKRLSAA</sequence>
<dbReference type="Proteomes" id="UP000031036">
    <property type="component" value="Unassembled WGS sequence"/>
</dbReference>
<dbReference type="EMBL" id="JPKZ01001431">
    <property type="protein sequence ID" value="KHN81994.1"/>
    <property type="molecule type" value="Genomic_DNA"/>
</dbReference>
<organism evidence="1 2">
    <name type="scientific">Toxocara canis</name>
    <name type="common">Canine roundworm</name>
    <dbReference type="NCBI Taxonomy" id="6265"/>
    <lineage>
        <taxon>Eukaryota</taxon>
        <taxon>Metazoa</taxon>
        <taxon>Ecdysozoa</taxon>
        <taxon>Nematoda</taxon>
        <taxon>Chromadorea</taxon>
        <taxon>Rhabditida</taxon>
        <taxon>Spirurina</taxon>
        <taxon>Ascaridomorpha</taxon>
        <taxon>Ascaridoidea</taxon>
        <taxon>Toxocaridae</taxon>
        <taxon>Toxocara</taxon>
    </lineage>
</organism>